<feature type="transmembrane region" description="Helical" evidence="6">
    <location>
        <begin position="171"/>
        <end position="193"/>
    </location>
</feature>
<dbReference type="GO" id="GO:0005886">
    <property type="term" value="C:plasma membrane"/>
    <property type="evidence" value="ECO:0007669"/>
    <property type="project" value="UniProtKB-SubCell"/>
</dbReference>
<dbReference type="NCBIfam" id="TIGR00765">
    <property type="entry name" value="yihY_not_rbn"/>
    <property type="match status" value="1"/>
</dbReference>
<dbReference type="AlphaFoldDB" id="A0A9C7G711"/>
<evidence type="ECO:0000256" key="2">
    <source>
        <dbReference type="ARBA" id="ARBA00022475"/>
    </source>
</evidence>
<keyword evidence="2" id="KW-1003">Cell membrane</keyword>
<evidence type="ECO:0000256" key="3">
    <source>
        <dbReference type="ARBA" id="ARBA00022692"/>
    </source>
</evidence>
<gene>
    <name evidence="7" type="ORF">NEOCIP111885_00899</name>
</gene>
<name>A0A9C7G711_9BACI</name>
<feature type="transmembrane region" description="Helical" evidence="6">
    <location>
        <begin position="88"/>
        <end position="108"/>
    </location>
</feature>
<feature type="transmembrane region" description="Helical" evidence="6">
    <location>
        <begin position="21"/>
        <end position="50"/>
    </location>
</feature>
<proteinExistence type="predicted"/>
<evidence type="ECO:0008006" key="9">
    <source>
        <dbReference type="Google" id="ProtNLM"/>
    </source>
</evidence>
<evidence type="ECO:0000313" key="8">
    <source>
        <dbReference type="Proteomes" id="UP000789845"/>
    </source>
</evidence>
<dbReference type="PANTHER" id="PTHR30213:SF0">
    <property type="entry name" value="UPF0761 MEMBRANE PROTEIN YIHY"/>
    <property type="match status" value="1"/>
</dbReference>
<keyword evidence="3 6" id="KW-0812">Transmembrane</keyword>
<evidence type="ECO:0000256" key="5">
    <source>
        <dbReference type="ARBA" id="ARBA00023136"/>
    </source>
</evidence>
<feature type="transmembrane region" description="Helical" evidence="6">
    <location>
        <begin position="205"/>
        <end position="227"/>
    </location>
</feature>
<dbReference type="PIRSF" id="PIRSF035875">
    <property type="entry name" value="RNase_BN"/>
    <property type="match status" value="1"/>
</dbReference>
<comment type="caution">
    <text evidence="7">The sequence shown here is derived from an EMBL/GenBank/DDBJ whole genome shotgun (WGS) entry which is preliminary data.</text>
</comment>
<evidence type="ECO:0000256" key="4">
    <source>
        <dbReference type="ARBA" id="ARBA00022989"/>
    </source>
</evidence>
<sequence>MKGLNKSIIKDMWYRMEEDDVSGLASQLAYFFLLSLFPLLIVVVTVIPYLPISEVDLLGVIRDFAPGEAMTLIESNLKDIMANQNGKLLSIGIIGTLWSASNGINAIVRAFNKAYDVKETRHFLVARGMAIVFTFAMIFVFILALLLPVFGREIGIFLFSEFGLSNEFLTIWNTIRWLVSSIILFIVFTVLYWMAPNKKIKCVSVIRGAFFTTVGWVLTSWAFSYYVGNFGNYSATYGSIGAIIVLMIWFYLSGFIIILGGEINAYYSKREGC</sequence>
<dbReference type="Proteomes" id="UP000789845">
    <property type="component" value="Unassembled WGS sequence"/>
</dbReference>
<keyword evidence="4 6" id="KW-1133">Transmembrane helix</keyword>
<organism evidence="7 8">
    <name type="scientific">Pseudoneobacillus rhizosphaerae</name>
    <dbReference type="NCBI Taxonomy" id="2880968"/>
    <lineage>
        <taxon>Bacteria</taxon>
        <taxon>Bacillati</taxon>
        <taxon>Bacillota</taxon>
        <taxon>Bacilli</taxon>
        <taxon>Bacillales</taxon>
        <taxon>Bacillaceae</taxon>
        <taxon>Pseudoneobacillus</taxon>
    </lineage>
</organism>
<evidence type="ECO:0000256" key="1">
    <source>
        <dbReference type="ARBA" id="ARBA00004651"/>
    </source>
</evidence>
<comment type="subcellular location">
    <subcellularLocation>
        <location evidence="1">Cell membrane</location>
        <topology evidence="1">Multi-pass membrane protein</topology>
    </subcellularLocation>
</comment>
<feature type="transmembrane region" description="Helical" evidence="6">
    <location>
        <begin position="239"/>
        <end position="260"/>
    </location>
</feature>
<reference evidence="7" key="1">
    <citation type="submission" date="2021-10" db="EMBL/GenBank/DDBJ databases">
        <authorList>
            <person name="Criscuolo A."/>
        </authorList>
    </citation>
    <scope>NUCLEOTIDE SEQUENCE</scope>
    <source>
        <strain evidence="7">CIP111885</strain>
    </source>
</reference>
<dbReference type="PANTHER" id="PTHR30213">
    <property type="entry name" value="INNER MEMBRANE PROTEIN YHJD"/>
    <property type="match status" value="1"/>
</dbReference>
<evidence type="ECO:0000313" key="7">
    <source>
        <dbReference type="EMBL" id="CAG9607209.1"/>
    </source>
</evidence>
<keyword evidence="8" id="KW-1185">Reference proteome</keyword>
<accession>A0A9C7G711</accession>
<keyword evidence="5 6" id="KW-0472">Membrane</keyword>
<protein>
    <recommendedName>
        <fullName evidence="9">YihY/virulence factor BrkB family protein</fullName>
    </recommendedName>
</protein>
<dbReference type="InterPro" id="IPR017039">
    <property type="entry name" value="Virul_fac_BrkB"/>
</dbReference>
<feature type="transmembrane region" description="Helical" evidence="6">
    <location>
        <begin position="129"/>
        <end position="151"/>
    </location>
</feature>
<dbReference type="Pfam" id="PF03631">
    <property type="entry name" value="Virul_fac_BrkB"/>
    <property type="match status" value="1"/>
</dbReference>
<evidence type="ECO:0000256" key="6">
    <source>
        <dbReference type="SAM" id="Phobius"/>
    </source>
</evidence>
<dbReference type="EMBL" id="CAKJTG010000004">
    <property type="protein sequence ID" value="CAG9607209.1"/>
    <property type="molecule type" value="Genomic_DNA"/>
</dbReference>